<gene>
    <name evidence="3" type="ORF">Rcae01_00351</name>
</gene>
<feature type="region of interest" description="Disordered" evidence="1">
    <location>
        <begin position="93"/>
        <end position="128"/>
    </location>
</feature>
<sequence length="295" mass="31503">MPQLSPAGNEIVQRLGQRHGLSTDAVTHMLIAIHNGNGSMAQFNHPEFGGCGQWMRGGMTMVSDLFNYQLKSRVENICNDIANELANHQTSPFVGSFQSQSQGGQCQGSGNSQSQASGAMGSNNSLFIPDPDQNWWPEELGVPNATGAQNNVRYAYFPWNRRLAVKTGSDVWVYDTLDHQIGGFGQQQGGGSSITFTSQYGTVNLATLPVVSRNGVAAAAPSAAAPAASANNPSANNPSLSNPPADSDNGNMNRQQSAGNEDVLGTLERLGSLKEKGYISDQEFEEKKRDLLGRL</sequence>
<dbReference type="Pfam" id="PF09851">
    <property type="entry name" value="SHOCT"/>
    <property type="match status" value="1"/>
</dbReference>
<comment type="caution">
    <text evidence="3">The sequence shown here is derived from an EMBL/GenBank/DDBJ whole genome shotgun (WGS) entry which is preliminary data.</text>
</comment>
<evidence type="ECO:0000259" key="2">
    <source>
        <dbReference type="Pfam" id="PF09851"/>
    </source>
</evidence>
<proteinExistence type="predicted"/>
<feature type="region of interest" description="Disordered" evidence="1">
    <location>
        <begin position="226"/>
        <end position="267"/>
    </location>
</feature>
<keyword evidence="4" id="KW-1185">Reference proteome</keyword>
<name>A0ABP9VI74_9BACT</name>
<evidence type="ECO:0000256" key="1">
    <source>
        <dbReference type="SAM" id="MobiDB-lite"/>
    </source>
</evidence>
<organism evidence="3 4">
    <name type="scientific">Novipirellula caenicola</name>
    <dbReference type="NCBI Taxonomy" id="1536901"/>
    <lineage>
        <taxon>Bacteria</taxon>
        <taxon>Pseudomonadati</taxon>
        <taxon>Planctomycetota</taxon>
        <taxon>Planctomycetia</taxon>
        <taxon>Pirellulales</taxon>
        <taxon>Pirellulaceae</taxon>
        <taxon>Novipirellula</taxon>
    </lineage>
</organism>
<accession>A0ABP9VI74</accession>
<dbReference type="RefSeq" id="WP_345681994.1">
    <property type="nucleotide sequence ID" value="NZ_BAABRO010000001.1"/>
</dbReference>
<evidence type="ECO:0000313" key="4">
    <source>
        <dbReference type="Proteomes" id="UP001416858"/>
    </source>
</evidence>
<dbReference type="Proteomes" id="UP001416858">
    <property type="component" value="Unassembled WGS sequence"/>
</dbReference>
<feature type="compositionally biased region" description="Polar residues" evidence="1">
    <location>
        <begin position="250"/>
        <end position="259"/>
    </location>
</feature>
<protein>
    <recommendedName>
        <fullName evidence="2">SHOCT domain-containing protein</fullName>
    </recommendedName>
</protein>
<feature type="compositionally biased region" description="Low complexity" evidence="1">
    <location>
        <begin position="226"/>
        <end position="249"/>
    </location>
</feature>
<evidence type="ECO:0000313" key="3">
    <source>
        <dbReference type="EMBL" id="GAA5504912.1"/>
    </source>
</evidence>
<reference evidence="3 4" key="1">
    <citation type="submission" date="2024-02" db="EMBL/GenBank/DDBJ databases">
        <title>Rhodopirellula caenicola NBRC 110016.</title>
        <authorList>
            <person name="Ichikawa N."/>
            <person name="Katano-Makiyama Y."/>
            <person name="Hidaka K."/>
        </authorList>
    </citation>
    <scope>NUCLEOTIDE SEQUENCE [LARGE SCALE GENOMIC DNA]</scope>
    <source>
        <strain evidence="3 4">NBRC 110016</strain>
    </source>
</reference>
<dbReference type="InterPro" id="IPR018649">
    <property type="entry name" value="SHOCT"/>
</dbReference>
<dbReference type="EMBL" id="BAABRO010000001">
    <property type="protein sequence ID" value="GAA5504912.1"/>
    <property type="molecule type" value="Genomic_DNA"/>
</dbReference>
<feature type="domain" description="SHOCT" evidence="2">
    <location>
        <begin position="267"/>
        <end position="292"/>
    </location>
</feature>
<feature type="compositionally biased region" description="Low complexity" evidence="1">
    <location>
        <begin position="95"/>
        <end position="122"/>
    </location>
</feature>